<proteinExistence type="inferred from homology"/>
<evidence type="ECO:0000259" key="10">
    <source>
        <dbReference type="SMART" id="SM00916"/>
    </source>
</evidence>
<dbReference type="PANTHER" id="PTHR12878">
    <property type="entry name" value="NADH-UBIQUINONE OXIDOREDUCTASE B8 SUBUNIT"/>
    <property type="match status" value="1"/>
</dbReference>
<dbReference type="SUPFAM" id="SSF52833">
    <property type="entry name" value="Thioredoxin-like"/>
    <property type="match status" value="1"/>
</dbReference>
<evidence type="ECO:0000256" key="7">
    <source>
        <dbReference type="ARBA" id="ARBA00022982"/>
    </source>
</evidence>
<comment type="subcellular location">
    <subcellularLocation>
        <location evidence="2">Mitochondrion inner membrane</location>
        <topology evidence="2">Peripheral membrane protein</topology>
        <orientation evidence="2">Matrix side</orientation>
    </subcellularLocation>
</comment>
<dbReference type="PANTHER" id="PTHR12878:SF0">
    <property type="entry name" value="NADH DEHYDROGENASE [UBIQUINONE] 1 ALPHA SUBCOMPLEX SUBUNIT 2"/>
    <property type="match status" value="1"/>
</dbReference>
<protein>
    <recommendedName>
        <fullName evidence="10">Ribosomal protein/NADH dehydrogenase domain-containing protein</fullName>
    </recommendedName>
</protein>
<dbReference type="Gene3D" id="3.40.30.10">
    <property type="entry name" value="Glutaredoxin"/>
    <property type="match status" value="1"/>
</dbReference>
<evidence type="ECO:0000256" key="9">
    <source>
        <dbReference type="ARBA" id="ARBA00023136"/>
    </source>
</evidence>
<evidence type="ECO:0000256" key="8">
    <source>
        <dbReference type="ARBA" id="ARBA00023128"/>
    </source>
</evidence>
<dbReference type="InterPro" id="IPR036249">
    <property type="entry name" value="Thioredoxin-like_sf"/>
</dbReference>
<keyword evidence="6" id="KW-0999">Mitochondrion inner membrane</keyword>
<evidence type="ECO:0000256" key="5">
    <source>
        <dbReference type="ARBA" id="ARBA00022660"/>
    </source>
</evidence>
<name>A0A177WMT0_BATDL</name>
<feature type="domain" description="Ribosomal protein/NADH dehydrogenase" evidence="10">
    <location>
        <begin position="23"/>
        <end position="96"/>
    </location>
</feature>
<evidence type="ECO:0000256" key="1">
    <source>
        <dbReference type="ARBA" id="ARBA00003195"/>
    </source>
</evidence>
<dbReference type="Pfam" id="PF05047">
    <property type="entry name" value="L51_S25_CI-B8"/>
    <property type="match status" value="1"/>
</dbReference>
<reference evidence="11 12" key="1">
    <citation type="submission" date="2006-10" db="EMBL/GenBank/DDBJ databases">
        <title>The Genome Sequence of Batrachochytrium dendrobatidis JEL423.</title>
        <authorList>
            <consortium name="The Broad Institute Genome Sequencing Platform"/>
            <person name="Birren B."/>
            <person name="Lander E."/>
            <person name="Galagan J."/>
            <person name="Cuomo C."/>
            <person name="Devon K."/>
            <person name="Jaffe D."/>
            <person name="Butler J."/>
            <person name="Alvarez P."/>
            <person name="Gnerre S."/>
            <person name="Grabherr M."/>
            <person name="Kleber M."/>
            <person name="Mauceli E."/>
            <person name="Brockman W."/>
            <person name="Young S."/>
            <person name="LaButti K."/>
            <person name="Sykes S."/>
            <person name="DeCaprio D."/>
            <person name="Crawford M."/>
            <person name="Koehrsen M."/>
            <person name="Engels R."/>
            <person name="Montgomery P."/>
            <person name="Pearson M."/>
            <person name="Howarth C."/>
            <person name="Larson L."/>
            <person name="White J."/>
            <person name="O'Leary S."/>
            <person name="Kodira C."/>
            <person name="Zeng Q."/>
            <person name="Yandava C."/>
            <person name="Alvarado L."/>
            <person name="Longcore J."/>
            <person name="James T."/>
        </authorList>
    </citation>
    <scope>NUCLEOTIDE SEQUENCE [LARGE SCALE GENOMIC DNA]</scope>
    <source>
        <strain evidence="11 12">JEL423</strain>
    </source>
</reference>
<dbReference type="PIRSF" id="PIRSF005822">
    <property type="entry name" value="NDUA2"/>
    <property type="match status" value="1"/>
</dbReference>
<gene>
    <name evidence="11" type="ORF">BDEG_24634</name>
</gene>
<keyword evidence="7" id="KW-0249">Electron transport</keyword>
<keyword evidence="8" id="KW-0496">Mitochondrion</keyword>
<dbReference type="GO" id="GO:0005743">
    <property type="term" value="C:mitochondrial inner membrane"/>
    <property type="evidence" value="ECO:0007669"/>
    <property type="project" value="UniProtKB-SubCell"/>
</dbReference>
<dbReference type="VEuPathDB" id="FungiDB:BDEG_24634"/>
<keyword evidence="5" id="KW-0679">Respiratory chain</keyword>
<dbReference type="InterPro" id="IPR007741">
    <property type="entry name" value="Ribosomal_mL43/mS25/NADH_DH"/>
</dbReference>
<dbReference type="OrthoDB" id="10250268at2759"/>
<dbReference type="Proteomes" id="UP000077115">
    <property type="component" value="Unassembled WGS sequence"/>
</dbReference>
<organism evidence="11 12">
    <name type="scientific">Batrachochytrium dendrobatidis (strain JEL423)</name>
    <dbReference type="NCBI Taxonomy" id="403673"/>
    <lineage>
        <taxon>Eukaryota</taxon>
        <taxon>Fungi</taxon>
        <taxon>Fungi incertae sedis</taxon>
        <taxon>Chytridiomycota</taxon>
        <taxon>Chytridiomycota incertae sedis</taxon>
        <taxon>Chytridiomycetes</taxon>
        <taxon>Rhizophydiales</taxon>
        <taxon>Rhizophydiales incertae sedis</taxon>
        <taxon>Batrachochytrium</taxon>
    </lineage>
</organism>
<dbReference type="SMART" id="SM00916">
    <property type="entry name" value="L51_S25_CI-B8"/>
    <property type="match status" value="1"/>
</dbReference>
<evidence type="ECO:0000313" key="12">
    <source>
        <dbReference type="Proteomes" id="UP000077115"/>
    </source>
</evidence>
<dbReference type="AlphaFoldDB" id="A0A177WMT0"/>
<comment type="function">
    <text evidence="1">Accessory subunit of the mitochondrial membrane respiratory chain NADH dehydrogenase (Complex I), that is believed not to be involved in catalysis. Complex I functions in the transfer of electrons from NADH to the respiratory chain. The immediate electron acceptor for the enzyme is believed to be ubiquinone.</text>
</comment>
<keyword evidence="4" id="KW-0813">Transport</keyword>
<evidence type="ECO:0000256" key="3">
    <source>
        <dbReference type="ARBA" id="ARBA00008939"/>
    </source>
</evidence>
<dbReference type="InterPro" id="IPR016464">
    <property type="entry name" value="NADH_Ub_cplx-1_asu_su-2"/>
</dbReference>
<keyword evidence="9" id="KW-0472">Membrane</keyword>
<comment type="similarity">
    <text evidence="3">Belongs to the complex I NDUFA2 subunit family.</text>
</comment>
<dbReference type="EMBL" id="DS022305">
    <property type="protein sequence ID" value="OAJ40964.1"/>
    <property type="molecule type" value="Genomic_DNA"/>
</dbReference>
<evidence type="ECO:0000313" key="11">
    <source>
        <dbReference type="EMBL" id="OAJ40964.1"/>
    </source>
</evidence>
<dbReference type="eggNOG" id="KOG3446">
    <property type="taxonomic scope" value="Eukaryota"/>
</dbReference>
<reference evidence="11 12" key="2">
    <citation type="submission" date="2016-05" db="EMBL/GenBank/DDBJ databases">
        <title>Lineage-specific infection strategies underlie the spectrum of fungal disease in amphibians.</title>
        <authorList>
            <person name="Cuomo C.A."/>
            <person name="Farrer R.A."/>
            <person name="James T."/>
            <person name="Longcore J."/>
            <person name="Birren B."/>
        </authorList>
    </citation>
    <scope>NUCLEOTIDE SEQUENCE [LARGE SCALE GENOMIC DNA]</scope>
    <source>
        <strain evidence="11 12">JEL423</strain>
    </source>
</reference>
<evidence type="ECO:0000256" key="6">
    <source>
        <dbReference type="ARBA" id="ARBA00022792"/>
    </source>
</evidence>
<accession>A0A177WMT0</accession>
<evidence type="ECO:0000256" key="4">
    <source>
        <dbReference type="ARBA" id="ARBA00022448"/>
    </source>
</evidence>
<sequence>MSWKSLLSKNIKELRIQLSPAQTSAPGSNGIRDFILSNYKSIKAANPHLPVLIREAPGTEARAIARYAFGAERIISLENLTAAQVETQFKLLAETKPSSSEL</sequence>
<dbReference type="STRING" id="403673.A0A177WMT0"/>
<evidence type="ECO:0000256" key="2">
    <source>
        <dbReference type="ARBA" id="ARBA00004443"/>
    </source>
</evidence>